<dbReference type="Proteomes" id="UP001144396">
    <property type="component" value="Unassembled WGS sequence"/>
</dbReference>
<dbReference type="AlphaFoldDB" id="A0A9W6CTF2"/>
<dbReference type="EMBL" id="BSDP01000001">
    <property type="protein sequence ID" value="GLI26065.1"/>
    <property type="molecule type" value="Genomic_DNA"/>
</dbReference>
<dbReference type="PANTHER" id="PTHR14463:SF10">
    <property type="entry name" value="LIPASE MATURATION FACTOR 1"/>
    <property type="match status" value="1"/>
</dbReference>
<comment type="subcellular location">
    <subcellularLocation>
        <location evidence="1">Endoplasmic reticulum membrane</location>
        <topology evidence="1">Multi-pass membrane protein</topology>
    </subcellularLocation>
</comment>
<keyword evidence="6 7" id="KW-0472">Membrane</keyword>
<dbReference type="GO" id="GO:0051604">
    <property type="term" value="P:protein maturation"/>
    <property type="evidence" value="ECO:0007669"/>
    <property type="project" value="InterPro"/>
</dbReference>
<feature type="domain" description="Lipase maturation factor 1/2 N-terminal" evidence="8">
    <location>
        <begin position="124"/>
        <end position="276"/>
    </location>
</feature>
<evidence type="ECO:0000313" key="11">
    <source>
        <dbReference type="Proteomes" id="UP001144396"/>
    </source>
</evidence>
<keyword evidence="5 7" id="KW-1133">Transmembrane helix</keyword>
<dbReference type="PANTHER" id="PTHR14463">
    <property type="entry name" value="LIPASE MATURATION FACTOR"/>
    <property type="match status" value="1"/>
</dbReference>
<organism evidence="10 11">
    <name type="scientific">Agromyces rhizosphaerae</name>
    <dbReference type="NCBI Taxonomy" id="88374"/>
    <lineage>
        <taxon>Bacteria</taxon>
        <taxon>Bacillati</taxon>
        <taxon>Actinomycetota</taxon>
        <taxon>Actinomycetes</taxon>
        <taxon>Micrococcales</taxon>
        <taxon>Microbacteriaceae</taxon>
        <taxon>Agromyces</taxon>
    </lineage>
</organism>
<feature type="transmembrane region" description="Helical" evidence="7">
    <location>
        <begin position="258"/>
        <end position="282"/>
    </location>
</feature>
<dbReference type="Pfam" id="PF25179">
    <property type="entry name" value="LMF1_C"/>
    <property type="match status" value="1"/>
</dbReference>
<name>A0A9W6CTF2_9MICO</name>
<feature type="transmembrane region" description="Helical" evidence="7">
    <location>
        <begin position="22"/>
        <end position="42"/>
    </location>
</feature>
<dbReference type="InterPro" id="IPR057434">
    <property type="entry name" value="LMF1/2_N"/>
</dbReference>
<evidence type="ECO:0000256" key="3">
    <source>
        <dbReference type="ARBA" id="ARBA00022692"/>
    </source>
</evidence>
<evidence type="ECO:0000256" key="5">
    <source>
        <dbReference type="ARBA" id="ARBA00022989"/>
    </source>
</evidence>
<proteinExistence type="inferred from homology"/>
<dbReference type="InterPro" id="IPR057433">
    <property type="entry name" value="LMF1/2_C"/>
</dbReference>
<dbReference type="InterPro" id="IPR009613">
    <property type="entry name" value="LMF"/>
</dbReference>
<feature type="transmembrane region" description="Helical" evidence="7">
    <location>
        <begin position="100"/>
        <end position="124"/>
    </location>
</feature>
<evidence type="ECO:0000256" key="4">
    <source>
        <dbReference type="ARBA" id="ARBA00022824"/>
    </source>
</evidence>
<comment type="caution">
    <text evidence="10">The sequence shown here is derived from an EMBL/GenBank/DDBJ whole genome shotgun (WGS) entry which is preliminary data.</text>
</comment>
<feature type="transmembrane region" description="Helical" evidence="7">
    <location>
        <begin position="74"/>
        <end position="94"/>
    </location>
</feature>
<sequence length="479" mass="53928">MDWLALLDGSGFEFARQVLQRGTAAVALVAFVSSWSQFPALLGERGLLPVRRFLELGYARRQPTIFRWRYSDRMLRACCALGALVAASLVAGLPQLGPPWVPLLAFGVLWALYLSIVTVGQTFYGFGWESLLLESLFVVAFLGSNEVAPPILVLGFVWWLVFRLEFGAGMIKWRGGREWRDLTALMYHHETQPMPNPLSRWAHLLPAWFHRSEVVANFIAQLGVPFLLFAPQPVASVAALVIVGTQAWLVLTGNFAWLNWLTMVLACSAIGDGFLHAVLPAWPAEAAYAPTPVWFQALTTLVFAGLVVLSWQPLRNLFARHQLMNASFNRFHLVNAYGAFGTVTKRRDEVVVEGTEQADPGPGDWVAYEFHGKPGDPARVPRQFAPYHLRLDWLMWFLALGAPDHGWFRAFLVRLLEADPATLRLLRVDPFEGRRPVAVRAKVYRYRFATRRERRETGLWWMREDAGVLVAPIALGARP</sequence>
<keyword evidence="4" id="KW-0256">Endoplasmic reticulum</keyword>
<keyword evidence="3 7" id="KW-0812">Transmembrane</keyword>
<feature type="transmembrane region" description="Helical" evidence="7">
    <location>
        <begin position="294"/>
        <end position="314"/>
    </location>
</feature>
<gene>
    <name evidence="10" type="ORF">ARHIZOSPH14_03070</name>
</gene>
<reference evidence="10" key="1">
    <citation type="submission" date="2022-12" db="EMBL/GenBank/DDBJ databases">
        <title>Reference genome sequencing for broad-spectrum identification of bacterial and archaeal isolates by mass spectrometry.</title>
        <authorList>
            <person name="Sekiguchi Y."/>
            <person name="Tourlousse D.M."/>
        </authorList>
    </citation>
    <scope>NUCLEOTIDE SEQUENCE</scope>
    <source>
        <strain evidence="10">14</strain>
    </source>
</reference>
<keyword evidence="11" id="KW-1185">Reference proteome</keyword>
<feature type="transmembrane region" description="Helical" evidence="7">
    <location>
        <begin position="136"/>
        <end position="161"/>
    </location>
</feature>
<dbReference type="Pfam" id="PF06762">
    <property type="entry name" value="LMF1"/>
    <property type="match status" value="1"/>
</dbReference>
<feature type="domain" description="Lipase maturation factor 1/2 C-terminal" evidence="9">
    <location>
        <begin position="333"/>
        <end position="467"/>
    </location>
</feature>
<evidence type="ECO:0000313" key="10">
    <source>
        <dbReference type="EMBL" id="GLI26065.1"/>
    </source>
</evidence>
<protein>
    <submittedName>
        <fullName evidence="10">Membrane protein</fullName>
    </submittedName>
</protein>
<comment type="similarity">
    <text evidence="2">Belongs to the lipase maturation factor family.</text>
</comment>
<evidence type="ECO:0000259" key="9">
    <source>
        <dbReference type="Pfam" id="PF25179"/>
    </source>
</evidence>
<evidence type="ECO:0000259" key="8">
    <source>
        <dbReference type="Pfam" id="PF06762"/>
    </source>
</evidence>
<dbReference type="RefSeq" id="WP_281882063.1">
    <property type="nucleotide sequence ID" value="NZ_BSDP01000001.1"/>
</dbReference>
<accession>A0A9W6CTF2</accession>
<evidence type="ECO:0000256" key="7">
    <source>
        <dbReference type="SAM" id="Phobius"/>
    </source>
</evidence>
<feature type="transmembrane region" description="Helical" evidence="7">
    <location>
        <begin position="234"/>
        <end position="251"/>
    </location>
</feature>
<evidence type="ECO:0000256" key="2">
    <source>
        <dbReference type="ARBA" id="ARBA00005512"/>
    </source>
</evidence>
<evidence type="ECO:0000256" key="6">
    <source>
        <dbReference type="ARBA" id="ARBA00023136"/>
    </source>
</evidence>
<evidence type="ECO:0000256" key="1">
    <source>
        <dbReference type="ARBA" id="ARBA00004477"/>
    </source>
</evidence>